<proteinExistence type="predicted"/>
<accession>A0AA40BJ05</accession>
<keyword evidence="2" id="KW-1185">Reference proteome</keyword>
<reference evidence="1" key="1">
    <citation type="submission" date="2023-06" db="EMBL/GenBank/DDBJ databases">
        <title>Genome-scale phylogeny and comparative genomics of the fungal order Sordariales.</title>
        <authorList>
            <consortium name="Lawrence Berkeley National Laboratory"/>
            <person name="Hensen N."/>
            <person name="Bonometti L."/>
            <person name="Westerberg I."/>
            <person name="Brannstrom I.O."/>
            <person name="Guillou S."/>
            <person name="Cros-Aarteil S."/>
            <person name="Calhoun S."/>
            <person name="Haridas S."/>
            <person name="Kuo A."/>
            <person name="Mondo S."/>
            <person name="Pangilinan J."/>
            <person name="Riley R."/>
            <person name="LaButti K."/>
            <person name="Andreopoulos B."/>
            <person name="Lipzen A."/>
            <person name="Chen C."/>
            <person name="Yanf M."/>
            <person name="Daum C."/>
            <person name="Ng V."/>
            <person name="Clum A."/>
            <person name="Steindorff A."/>
            <person name="Ohm R."/>
            <person name="Martin F."/>
            <person name="Silar P."/>
            <person name="Natvig D."/>
            <person name="Lalanne C."/>
            <person name="Gautier V."/>
            <person name="Ament-velasquez S.L."/>
            <person name="Kruys A."/>
            <person name="Hutchinson M.I."/>
            <person name="Powell A.J."/>
            <person name="Barry K."/>
            <person name="Miller A.N."/>
            <person name="Grigoriev I.V."/>
            <person name="Debuchy R."/>
            <person name="Gladieux P."/>
            <person name="Thoren M.H."/>
            <person name="Johannesson H."/>
        </authorList>
    </citation>
    <scope>NUCLEOTIDE SEQUENCE</scope>
    <source>
        <strain evidence="1">SMH2392-1A</strain>
    </source>
</reference>
<organism evidence="1 2">
    <name type="scientific">Lasiosphaeria miniovina</name>
    <dbReference type="NCBI Taxonomy" id="1954250"/>
    <lineage>
        <taxon>Eukaryota</taxon>
        <taxon>Fungi</taxon>
        <taxon>Dikarya</taxon>
        <taxon>Ascomycota</taxon>
        <taxon>Pezizomycotina</taxon>
        <taxon>Sordariomycetes</taxon>
        <taxon>Sordariomycetidae</taxon>
        <taxon>Sordariales</taxon>
        <taxon>Lasiosphaeriaceae</taxon>
        <taxon>Lasiosphaeria</taxon>
    </lineage>
</organism>
<dbReference type="Proteomes" id="UP001172101">
    <property type="component" value="Unassembled WGS sequence"/>
</dbReference>
<dbReference type="RefSeq" id="XP_060303997.1">
    <property type="nucleotide sequence ID" value="XM_060444767.1"/>
</dbReference>
<name>A0AA40BJ05_9PEZI</name>
<evidence type="ECO:0000313" key="2">
    <source>
        <dbReference type="Proteomes" id="UP001172101"/>
    </source>
</evidence>
<comment type="caution">
    <text evidence="1">The sequence shown here is derived from an EMBL/GenBank/DDBJ whole genome shotgun (WGS) entry which is preliminary data.</text>
</comment>
<gene>
    <name evidence="1" type="ORF">B0T26DRAFT_746940</name>
</gene>
<dbReference type="EMBL" id="JAUIRO010000001">
    <property type="protein sequence ID" value="KAK0735120.1"/>
    <property type="molecule type" value="Genomic_DNA"/>
</dbReference>
<sequence length="181" mass="19197">MASSNKQDVGFEGVVRAVAGGLMEHHNGVMARYEAVFALVSSYDNVYFDFSEWSCSVLNESTTSFVFGIPAGGLEIMCSDIKGTPRIATVTAKHLDAQSGQDVVSIYDWCVAQAQAAGSFNPSQRGFRFEFGRYTGSWPIPGFRTVGALILEGLIAGAMEAQANGGARAPASSNDGECCVM</sequence>
<protein>
    <submittedName>
        <fullName evidence="1">Uncharacterized protein</fullName>
    </submittedName>
</protein>
<dbReference type="AlphaFoldDB" id="A0AA40BJ05"/>
<evidence type="ECO:0000313" key="1">
    <source>
        <dbReference type="EMBL" id="KAK0735120.1"/>
    </source>
</evidence>
<dbReference type="GeneID" id="85328037"/>